<comment type="similarity">
    <text evidence="3">Belongs to the A9/FIL1 family.</text>
</comment>
<name>A0AAD8J9D5_9APIA</name>
<dbReference type="InterPro" id="IPR016140">
    <property type="entry name" value="Bifunc_inhib/LTP/seed_store"/>
</dbReference>
<dbReference type="SMART" id="SM00499">
    <property type="entry name" value="AAI"/>
    <property type="match status" value="1"/>
</dbReference>
<reference evidence="6" key="1">
    <citation type="submission" date="2023-02" db="EMBL/GenBank/DDBJ databases">
        <title>Genome of toxic invasive species Heracleum sosnowskyi carries increased number of genes despite the absence of recent whole-genome duplications.</title>
        <authorList>
            <person name="Schelkunov M."/>
            <person name="Shtratnikova V."/>
            <person name="Makarenko M."/>
            <person name="Klepikova A."/>
            <person name="Omelchenko D."/>
            <person name="Novikova G."/>
            <person name="Obukhova E."/>
            <person name="Bogdanov V."/>
            <person name="Penin A."/>
            <person name="Logacheva M."/>
        </authorList>
    </citation>
    <scope>NUCLEOTIDE SEQUENCE</scope>
    <source>
        <strain evidence="6">Hsosn_3</strain>
        <tissue evidence="6">Leaf</tissue>
    </source>
</reference>
<gene>
    <name evidence="6" type="ORF">POM88_009424</name>
</gene>
<comment type="subcellular location">
    <subcellularLocation>
        <location evidence="1">Secreted</location>
    </subcellularLocation>
</comment>
<dbReference type="PANTHER" id="PTHR35501:SF3">
    <property type="entry name" value="PROTEIN YY1"/>
    <property type="match status" value="1"/>
</dbReference>
<keyword evidence="7" id="KW-1185">Reference proteome</keyword>
<protein>
    <submittedName>
        <fullName evidence="6">Stamen-specific protein FIL1</fullName>
    </submittedName>
</protein>
<dbReference type="Proteomes" id="UP001237642">
    <property type="component" value="Unassembled WGS sequence"/>
</dbReference>
<proteinExistence type="inferred from homology"/>
<evidence type="ECO:0000313" key="7">
    <source>
        <dbReference type="Proteomes" id="UP001237642"/>
    </source>
</evidence>
<organism evidence="6 7">
    <name type="scientific">Heracleum sosnowskyi</name>
    <dbReference type="NCBI Taxonomy" id="360622"/>
    <lineage>
        <taxon>Eukaryota</taxon>
        <taxon>Viridiplantae</taxon>
        <taxon>Streptophyta</taxon>
        <taxon>Embryophyta</taxon>
        <taxon>Tracheophyta</taxon>
        <taxon>Spermatophyta</taxon>
        <taxon>Magnoliopsida</taxon>
        <taxon>eudicotyledons</taxon>
        <taxon>Gunneridae</taxon>
        <taxon>Pentapetalae</taxon>
        <taxon>asterids</taxon>
        <taxon>campanulids</taxon>
        <taxon>Apiales</taxon>
        <taxon>Apiaceae</taxon>
        <taxon>Apioideae</taxon>
        <taxon>apioid superclade</taxon>
        <taxon>Tordylieae</taxon>
        <taxon>Tordyliinae</taxon>
        <taxon>Heracleum</taxon>
    </lineage>
</organism>
<dbReference type="GO" id="GO:0005576">
    <property type="term" value="C:extracellular region"/>
    <property type="evidence" value="ECO:0007669"/>
    <property type="project" value="UniProtKB-SubCell"/>
</dbReference>
<evidence type="ECO:0000256" key="4">
    <source>
        <dbReference type="SAM" id="SignalP"/>
    </source>
</evidence>
<accession>A0AAD8J9D5</accession>
<evidence type="ECO:0000259" key="5">
    <source>
        <dbReference type="SMART" id="SM00499"/>
    </source>
</evidence>
<feature type="domain" description="Bifunctional inhibitor/plant lipid transfer protein/seed storage helical" evidence="5">
    <location>
        <begin position="42"/>
        <end position="101"/>
    </location>
</feature>
<feature type="signal peptide" evidence="4">
    <location>
        <begin position="1"/>
        <end position="37"/>
    </location>
</feature>
<dbReference type="SUPFAM" id="SSF47699">
    <property type="entry name" value="Bifunctional inhibitor/lipid-transfer protein/seed storage 2S albumin"/>
    <property type="match status" value="1"/>
</dbReference>
<dbReference type="Gene3D" id="1.10.110.10">
    <property type="entry name" value="Plant lipid-transfer and hydrophobic proteins"/>
    <property type="match status" value="1"/>
</dbReference>
<feature type="chain" id="PRO_5042028116" evidence="4">
    <location>
        <begin position="38"/>
        <end position="114"/>
    </location>
</feature>
<keyword evidence="2" id="KW-0964">Secreted</keyword>
<keyword evidence="4" id="KW-0732">Signal</keyword>
<dbReference type="AlphaFoldDB" id="A0AAD8J9D5"/>
<evidence type="ECO:0000256" key="2">
    <source>
        <dbReference type="ARBA" id="ARBA00022525"/>
    </source>
</evidence>
<dbReference type="EMBL" id="JAUIZM010000002">
    <property type="protein sequence ID" value="KAK1399561.1"/>
    <property type="molecule type" value="Genomic_DNA"/>
</dbReference>
<dbReference type="PANTHER" id="PTHR35501">
    <property type="entry name" value="PROTEIN YY1"/>
    <property type="match status" value="1"/>
</dbReference>
<evidence type="ECO:0000313" key="6">
    <source>
        <dbReference type="EMBL" id="KAK1399561.1"/>
    </source>
</evidence>
<reference evidence="6" key="2">
    <citation type="submission" date="2023-05" db="EMBL/GenBank/DDBJ databases">
        <authorList>
            <person name="Schelkunov M.I."/>
        </authorList>
    </citation>
    <scope>NUCLEOTIDE SEQUENCE</scope>
    <source>
        <strain evidence="6">Hsosn_3</strain>
        <tissue evidence="6">Leaf</tissue>
    </source>
</reference>
<dbReference type="InterPro" id="IPR036312">
    <property type="entry name" value="Bifun_inhib/LTP/seed_sf"/>
</dbReference>
<evidence type="ECO:0000256" key="3">
    <source>
        <dbReference type="ARBA" id="ARBA00038300"/>
    </source>
</evidence>
<evidence type="ECO:0000256" key="1">
    <source>
        <dbReference type="ARBA" id="ARBA00004613"/>
    </source>
</evidence>
<comment type="caution">
    <text evidence="6">The sequence shown here is derived from an EMBL/GenBank/DDBJ whole genome shotgun (WGS) entry which is preliminary data.</text>
</comment>
<sequence length="114" mass="11707">MAASTKSVVSLNSGITMVLVVAMIALLLQISDHQVQAQGANCSGTLSSLTTCAPFVVPGANNAPSTDCCAALQSVDHDCYCNTLRIAAQIPTHCNLPPLTCSVLASDLQSSVLM</sequence>
<dbReference type="Pfam" id="PF00234">
    <property type="entry name" value="Tryp_alpha_amyl"/>
    <property type="match status" value="1"/>
</dbReference>